<keyword evidence="3" id="KW-0809">Transit peptide</keyword>
<dbReference type="InterPro" id="IPR040008">
    <property type="entry name" value="Ribosomal_mL46"/>
</dbReference>
<dbReference type="PANTHER" id="PTHR13124">
    <property type="entry name" value="39S RIBOSOMAL PROTEIN L46, MITOCHONDRIAL PRECURSOR-RELATED"/>
    <property type="match status" value="1"/>
</dbReference>
<comment type="subcellular location">
    <subcellularLocation>
        <location evidence="1">Mitochondrion</location>
    </subcellularLocation>
</comment>
<dbReference type="GO" id="GO:1990904">
    <property type="term" value="C:ribonucleoprotein complex"/>
    <property type="evidence" value="ECO:0007669"/>
    <property type="project" value="UniProtKB-KW"/>
</dbReference>
<evidence type="ECO:0000313" key="12">
    <source>
        <dbReference type="Proteomes" id="UP001558652"/>
    </source>
</evidence>
<dbReference type="FunFam" id="3.90.79.10:FF:000018">
    <property type="entry name" value="39S ribosomal protein L46, mitochondrial"/>
    <property type="match status" value="1"/>
</dbReference>
<dbReference type="CDD" id="cd04661">
    <property type="entry name" value="NUDIX_MRP_L46"/>
    <property type="match status" value="1"/>
</dbReference>
<comment type="similarity">
    <text evidence="2">Belongs to the mitochondrion-specific ribosomal protein mL46 family.</text>
</comment>
<keyword evidence="4" id="KW-0689">Ribosomal protein</keyword>
<dbReference type="Pfam" id="PF11788">
    <property type="entry name" value="MRP-L46"/>
    <property type="match status" value="1"/>
</dbReference>
<dbReference type="SUPFAM" id="SSF55811">
    <property type="entry name" value="Nudix"/>
    <property type="match status" value="1"/>
</dbReference>
<keyword evidence="6" id="KW-0687">Ribonucleoprotein</keyword>
<evidence type="ECO:0000313" key="11">
    <source>
        <dbReference type="EMBL" id="KAL1138481.1"/>
    </source>
</evidence>
<evidence type="ECO:0000256" key="2">
    <source>
        <dbReference type="ARBA" id="ARBA00009070"/>
    </source>
</evidence>
<dbReference type="EMBL" id="JBFDAA010000003">
    <property type="protein sequence ID" value="KAL1138481.1"/>
    <property type="molecule type" value="Genomic_DNA"/>
</dbReference>
<protein>
    <recommendedName>
        <fullName evidence="7">Large ribosomal subunit protein mL46</fullName>
    </recommendedName>
    <alternativeName>
        <fullName evidence="8">39S ribosomal protein L46, mitochondrial</fullName>
    </alternativeName>
</protein>
<keyword evidence="12" id="KW-1185">Reference proteome</keyword>
<dbReference type="InterPro" id="IPR021757">
    <property type="entry name" value="Ribosomal_mL46_N"/>
</dbReference>
<evidence type="ECO:0000256" key="1">
    <source>
        <dbReference type="ARBA" id="ARBA00004173"/>
    </source>
</evidence>
<evidence type="ECO:0000256" key="8">
    <source>
        <dbReference type="ARBA" id="ARBA00035534"/>
    </source>
</evidence>
<dbReference type="AlphaFoldDB" id="A0ABD0YR99"/>
<dbReference type="InterPro" id="IPR033650">
    <property type="entry name" value="Ribosomal_mL46_NUDIX"/>
</dbReference>
<dbReference type="PANTHER" id="PTHR13124:SF12">
    <property type="entry name" value="LARGE RIBOSOMAL SUBUNIT PROTEIN ML46"/>
    <property type="match status" value="1"/>
</dbReference>
<dbReference type="InterPro" id="IPR015797">
    <property type="entry name" value="NUDIX_hydrolase-like_dom_sf"/>
</dbReference>
<evidence type="ECO:0000256" key="7">
    <source>
        <dbReference type="ARBA" id="ARBA00035190"/>
    </source>
</evidence>
<dbReference type="GO" id="GO:0005840">
    <property type="term" value="C:ribosome"/>
    <property type="evidence" value="ECO:0007669"/>
    <property type="project" value="UniProtKB-KW"/>
</dbReference>
<comment type="caution">
    <text evidence="11">The sequence shown here is derived from an EMBL/GenBank/DDBJ whole genome shotgun (WGS) entry which is preliminary data.</text>
</comment>
<gene>
    <name evidence="11" type="ORF">AAG570_008544</name>
</gene>
<keyword evidence="5" id="KW-0496">Mitochondrion</keyword>
<dbReference type="Proteomes" id="UP001558652">
    <property type="component" value="Unassembled WGS sequence"/>
</dbReference>
<evidence type="ECO:0000259" key="10">
    <source>
        <dbReference type="Pfam" id="PF11788"/>
    </source>
</evidence>
<organism evidence="11 12">
    <name type="scientific">Ranatra chinensis</name>
    <dbReference type="NCBI Taxonomy" id="642074"/>
    <lineage>
        <taxon>Eukaryota</taxon>
        <taxon>Metazoa</taxon>
        <taxon>Ecdysozoa</taxon>
        <taxon>Arthropoda</taxon>
        <taxon>Hexapoda</taxon>
        <taxon>Insecta</taxon>
        <taxon>Pterygota</taxon>
        <taxon>Neoptera</taxon>
        <taxon>Paraneoptera</taxon>
        <taxon>Hemiptera</taxon>
        <taxon>Heteroptera</taxon>
        <taxon>Panheteroptera</taxon>
        <taxon>Nepomorpha</taxon>
        <taxon>Nepidae</taxon>
        <taxon>Ranatrinae</taxon>
        <taxon>Ranatra</taxon>
    </lineage>
</organism>
<proteinExistence type="inferred from homology"/>
<reference evidence="11 12" key="1">
    <citation type="submission" date="2024-07" db="EMBL/GenBank/DDBJ databases">
        <title>Chromosome-level genome assembly of the water stick insect Ranatra chinensis (Heteroptera: Nepidae).</title>
        <authorList>
            <person name="Liu X."/>
        </authorList>
    </citation>
    <scope>NUCLEOTIDE SEQUENCE [LARGE SCALE GENOMIC DNA]</scope>
    <source>
        <strain evidence="11">Cailab_2021Rc</strain>
        <tissue evidence="11">Muscle</tissue>
    </source>
</reference>
<dbReference type="Pfam" id="PF00293">
    <property type="entry name" value="NUDIX"/>
    <property type="match status" value="1"/>
</dbReference>
<feature type="domain" description="Large ribosomal subunit protein mL46 N-terminal" evidence="10">
    <location>
        <begin position="2"/>
        <end position="85"/>
    </location>
</feature>
<evidence type="ECO:0000259" key="9">
    <source>
        <dbReference type="Pfam" id="PF00293"/>
    </source>
</evidence>
<dbReference type="InterPro" id="IPR000086">
    <property type="entry name" value="NUDIX_hydrolase_dom"/>
</dbReference>
<evidence type="ECO:0000256" key="3">
    <source>
        <dbReference type="ARBA" id="ARBA00022946"/>
    </source>
</evidence>
<sequence>MSAVSLERKPLITRDLNKFELEIANLMQKIEVEKSHKSDFEIRQENDKKKAESKVFSESDLDQAAQQTAQDFLDLSTEELQHFKQASRVGGDQENNYRTTKRALDRNLLLLVSEKVGDKEMWILPQGKRKEGETLRDTAERVLKDKCGNLLKAKFLGNAPCGFYKYKYPKAKQGETMGAKIFFFKAQILDGNVELNGGPCQDFHWATRREMEKLPHEYLKAIRLFLIDEEH</sequence>
<name>A0ABD0YR99_9HEMI</name>
<dbReference type="GO" id="GO:0005743">
    <property type="term" value="C:mitochondrial inner membrane"/>
    <property type="evidence" value="ECO:0007669"/>
    <property type="project" value="UniProtKB-ARBA"/>
</dbReference>
<accession>A0ABD0YR99</accession>
<evidence type="ECO:0000256" key="4">
    <source>
        <dbReference type="ARBA" id="ARBA00022980"/>
    </source>
</evidence>
<evidence type="ECO:0000256" key="6">
    <source>
        <dbReference type="ARBA" id="ARBA00023274"/>
    </source>
</evidence>
<feature type="domain" description="Nudix hydrolase" evidence="9">
    <location>
        <begin position="109"/>
        <end position="217"/>
    </location>
</feature>
<dbReference type="Gene3D" id="3.90.79.10">
    <property type="entry name" value="Nucleoside Triphosphate Pyrophosphohydrolase"/>
    <property type="match status" value="1"/>
</dbReference>
<evidence type="ECO:0000256" key="5">
    <source>
        <dbReference type="ARBA" id="ARBA00023128"/>
    </source>
</evidence>